<evidence type="ECO:0000256" key="1">
    <source>
        <dbReference type="SAM" id="MobiDB-lite"/>
    </source>
</evidence>
<dbReference type="KEGG" id="sgi:SGRAN_1138"/>
<evidence type="ECO:0008006" key="4">
    <source>
        <dbReference type="Google" id="ProtNLM"/>
    </source>
</evidence>
<dbReference type="Proteomes" id="UP000058599">
    <property type="component" value="Chromosome"/>
</dbReference>
<protein>
    <recommendedName>
        <fullName evidence="4">Poly(3-hydroxyalkanoate) polymerase subunit PhaE</fullName>
    </recommendedName>
</protein>
<dbReference type="EMBL" id="CP012199">
    <property type="protein sequence ID" value="AMG73531.1"/>
    <property type="molecule type" value="Genomic_DNA"/>
</dbReference>
<sequence length="118" mass="12622">MATKGPQDFMDAYRDMLGNWEKMANEFGAKFLQQKEAAQAMNGLNNAKVAMQAQMKDGMLKALDAIQMPSKADIEDLGARIGAIEAAVARIETLLASGGQPADGAPKPARTRKPGKTK</sequence>
<dbReference type="RefSeq" id="WP_067181474.1">
    <property type="nucleotide sequence ID" value="NZ_CP012199.1"/>
</dbReference>
<gene>
    <name evidence="2" type="ORF">SGRAN_1138</name>
</gene>
<feature type="compositionally biased region" description="Basic residues" evidence="1">
    <location>
        <begin position="109"/>
        <end position="118"/>
    </location>
</feature>
<reference evidence="2 3" key="1">
    <citation type="journal article" date="2016" name="BMC Genomics">
        <title>Genomic analysis of the nitrate-respiring Sphingopyxis granuli (formerly Sphingomonas macrogoltabida) strain TFA.</title>
        <authorList>
            <person name="Garcia-Romero I."/>
            <person name="Perez-Pulido A.J."/>
            <person name="Gonzalez-Flores Y.E."/>
            <person name="Reyes-Ramirez F."/>
            <person name="Santero E."/>
            <person name="Floriano B."/>
        </authorList>
    </citation>
    <scope>NUCLEOTIDE SEQUENCE [LARGE SCALE GENOMIC DNA]</scope>
    <source>
        <strain evidence="2 3">TFA</strain>
    </source>
</reference>
<accession>A0AA86GJU8</accession>
<proteinExistence type="predicted"/>
<feature type="region of interest" description="Disordered" evidence="1">
    <location>
        <begin position="97"/>
        <end position="118"/>
    </location>
</feature>
<evidence type="ECO:0000313" key="3">
    <source>
        <dbReference type="Proteomes" id="UP000058599"/>
    </source>
</evidence>
<dbReference type="AlphaFoldDB" id="A0AA86GJU8"/>
<name>A0AA86GJU8_9SPHN</name>
<evidence type="ECO:0000313" key="2">
    <source>
        <dbReference type="EMBL" id="AMG73531.1"/>
    </source>
</evidence>
<keyword evidence="3" id="KW-1185">Reference proteome</keyword>
<organism evidence="2 3">
    <name type="scientific">Sphingopyxis granuli</name>
    <dbReference type="NCBI Taxonomy" id="267128"/>
    <lineage>
        <taxon>Bacteria</taxon>
        <taxon>Pseudomonadati</taxon>
        <taxon>Pseudomonadota</taxon>
        <taxon>Alphaproteobacteria</taxon>
        <taxon>Sphingomonadales</taxon>
        <taxon>Sphingomonadaceae</taxon>
        <taxon>Sphingopyxis</taxon>
    </lineage>
</organism>